<dbReference type="SUPFAM" id="SSF47954">
    <property type="entry name" value="Cyclin-like"/>
    <property type="match status" value="1"/>
</dbReference>
<gene>
    <name evidence="1" type="ORF">M0813_12154</name>
</gene>
<evidence type="ECO:0000313" key="1">
    <source>
        <dbReference type="EMBL" id="KAJ6254552.1"/>
    </source>
</evidence>
<dbReference type="Gene3D" id="1.10.472.10">
    <property type="entry name" value="Cyclin-like"/>
    <property type="match status" value="1"/>
</dbReference>
<name>A0ABQ8ZCD4_9EUKA</name>
<accession>A0ABQ8ZCD4</accession>
<organism evidence="1 2">
    <name type="scientific">Anaeramoeba flamelloides</name>
    <dbReference type="NCBI Taxonomy" id="1746091"/>
    <lineage>
        <taxon>Eukaryota</taxon>
        <taxon>Metamonada</taxon>
        <taxon>Anaeramoebidae</taxon>
        <taxon>Anaeramoeba</taxon>
    </lineage>
</organism>
<protein>
    <submittedName>
        <fullName evidence="1">Uncharacterized protein</fullName>
    </submittedName>
</protein>
<dbReference type="EMBL" id="JAOAOG010000018">
    <property type="protein sequence ID" value="KAJ6254552.1"/>
    <property type="molecule type" value="Genomic_DNA"/>
</dbReference>
<keyword evidence="2" id="KW-1185">Reference proteome</keyword>
<proteinExistence type="predicted"/>
<dbReference type="Proteomes" id="UP001150062">
    <property type="component" value="Unassembled WGS sequence"/>
</dbReference>
<dbReference type="InterPro" id="IPR036915">
    <property type="entry name" value="Cyclin-like_sf"/>
</dbReference>
<sequence>MIALSCLFLAALNTENDVTGWFSELNISIEELKSISDKILKIHQQIEQSLNDKRRYEKNVTQILNKIKKQIIKPLPFSRFEKITKFHFKYSNLNLV</sequence>
<evidence type="ECO:0000313" key="2">
    <source>
        <dbReference type="Proteomes" id="UP001150062"/>
    </source>
</evidence>
<comment type="caution">
    <text evidence="1">The sequence shown here is derived from an EMBL/GenBank/DDBJ whole genome shotgun (WGS) entry which is preliminary data.</text>
</comment>
<reference evidence="1" key="1">
    <citation type="submission" date="2022-08" db="EMBL/GenBank/DDBJ databases">
        <title>Novel sulfate-reducing endosymbionts in the free-living metamonad Anaeramoeba.</title>
        <authorList>
            <person name="Jerlstrom-Hultqvist J."/>
            <person name="Cepicka I."/>
            <person name="Gallot-Lavallee L."/>
            <person name="Salas-Leiva D."/>
            <person name="Curtis B.A."/>
            <person name="Zahonova K."/>
            <person name="Pipaliya S."/>
            <person name="Dacks J."/>
            <person name="Roger A.J."/>
        </authorList>
    </citation>
    <scope>NUCLEOTIDE SEQUENCE</scope>
    <source>
        <strain evidence="1">Schooner1</strain>
    </source>
</reference>